<gene>
    <name evidence="1" type="ORF">FOMPIDRAFT_1084596</name>
</gene>
<evidence type="ECO:0000313" key="2">
    <source>
        <dbReference type="Proteomes" id="UP000015241"/>
    </source>
</evidence>
<dbReference type="Proteomes" id="UP000015241">
    <property type="component" value="Unassembled WGS sequence"/>
</dbReference>
<sequence>LFRNEAFRARLITVILDEAHVAYDWSLTSKFRVVYSELLQLRVLTGAKIPWGLFSATFPTHVFNACYDLVKMGQQLPFWGIDLGADRPNIAQWVRP</sequence>
<evidence type="ECO:0008006" key="3">
    <source>
        <dbReference type="Google" id="ProtNLM"/>
    </source>
</evidence>
<feature type="non-terminal residue" evidence="1">
    <location>
        <position position="1"/>
    </location>
</feature>
<dbReference type="InterPro" id="IPR027417">
    <property type="entry name" value="P-loop_NTPase"/>
</dbReference>
<protein>
    <recommendedName>
        <fullName evidence="3">Helicase ATP-binding domain-containing protein</fullName>
    </recommendedName>
</protein>
<proteinExistence type="predicted"/>
<name>S8F633_FOMSC</name>
<dbReference type="Gene3D" id="3.40.50.300">
    <property type="entry name" value="P-loop containing nucleotide triphosphate hydrolases"/>
    <property type="match status" value="1"/>
</dbReference>
<dbReference type="OrthoDB" id="10261556at2759"/>
<dbReference type="SUPFAM" id="SSF52540">
    <property type="entry name" value="P-loop containing nucleoside triphosphate hydrolases"/>
    <property type="match status" value="1"/>
</dbReference>
<accession>S8F633</accession>
<organism evidence="1 2">
    <name type="scientific">Fomitopsis schrenkii</name>
    <name type="common">Brown rot fungus</name>
    <dbReference type="NCBI Taxonomy" id="2126942"/>
    <lineage>
        <taxon>Eukaryota</taxon>
        <taxon>Fungi</taxon>
        <taxon>Dikarya</taxon>
        <taxon>Basidiomycota</taxon>
        <taxon>Agaricomycotina</taxon>
        <taxon>Agaricomycetes</taxon>
        <taxon>Polyporales</taxon>
        <taxon>Fomitopsis</taxon>
    </lineage>
</organism>
<keyword evidence="2" id="KW-1185">Reference proteome</keyword>
<dbReference type="STRING" id="743788.S8F633"/>
<feature type="non-terminal residue" evidence="1">
    <location>
        <position position="96"/>
    </location>
</feature>
<dbReference type="EMBL" id="KE504235">
    <property type="protein sequence ID" value="EPS94359.1"/>
    <property type="molecule type" value="Genomic_DNA"/>
</dbReference>
<dbReference type="InParanoid" id="S8F633"/>
<evidence type="ECO:0000313" key="1">
    <source>
        <dbReference type="EMBL" id="EPS94359.1"/>
    </source>
</evidence>
<dbReference type="HOGENOM" id="CLU_126713_1_0_1"/>
<reference evidence="1 2" key="1">
    <citation type="journal article" date="2012" name="Science">
        <title>The Paleozoic origin of enzymatic lignin decomposition reconstructed from 31 fungal genomes.</title>
        <authorList>
            <person name="Floudas D."/>
            <person name="Binder M."/>
            <person name="Riley R."/>
            <person name="Barry K."/>
            <person name="Blanchette R.A."/>
            <person name="Henrissat B."/>
            <person name="Martinez A.T."/>
            <person name="Otillar R."/>
            <person name="Spatafora J.W."/>
            <person name="Yadav J.S."/>
            <person name="Aerts A."/>
            <person name="Benoit I."/>
            <person name="Boyd A."/>
            <person name="Carlson A."/>
            <person name="Copeland A."/>
            <person name="Coutinho P.M."/>
            <person name="de Vries R.P."/>
            <person name="Ferreira P."/>
            <person name="Findley K."/>
            <person name="Foster B."/>
            <person name="Gaskell J."/>
            <person name="Glotzer D."/>
            <person name="Gorecki P."/>
            <person name="Heitman J."/>
            <person name="Hesse C."/>
            <person name="Hori C."/>
            <person name="Igarashi K."/>
            <person name="Jurgens J.A."/>
            <person name="Kallen N."/>
            <person name="Kersten P."/>
            <person name="Kohler A."/>
            <person name="Kuees U."/>
            <person name="Kumar T.K.A."/>
            <person name="Kuo A."/>
            <person name="LaButti K."/>
            <person name="Larrondo L.F."/>
            <person name="Lindquist E."/>
            <person name="Ling A."/>
            <person name="Lombard V."/>
            <person name="Lucas S."/>
            <person name="Lundell T."/>
            <person name="Martin R."/>
            <person name="McLaughlin D.J."/>
            <person name="Morgenstern I."/>
            <person name="Morin E."/>
            <person name="Murat C."/>
            <person name="Nagy L.G."/>
            <person name="Nolan M."/>
            <person name="Ohm R.A."/>
            <person name="Patyshakuliyeva A."/>
            <person name="Rokas A."/>
            <person name="Ruiz-Duenas F.J."/>
            <person name="Sabat G."/>
            <person name="Salamov A."/>
            <person name="Samejima M."/>
            <person name="Schmutz J."/>
            <person name="Slot J.C."/>
            <person name="St John F."/>
            <person name="Stenlid J."/>
            <person name="Sun H."/>
            <person name="Sun S."/>
            <person name="Syed K."/>
            <person name="Tsang A."/>
            <person name="Wiebenga A."/>
            <person name="Young D."/>
            <person name="Pisabarro A."/>
            <person name="Eastwood D.C."/>
            <person name="Martin F."/>
            <person name="Cullen D."/>
            <person name="Grigoriev I.V."/>
            <person name="Hibbett D.S."/>
        </authorList>
    </citation>
    <scope>NUCLEOTIDE SEQUENCE</scope>
    <source>
        <strain evidence="2">FP-58527</strain>
    </source>
</reference>
<dbReference type="AlphaFoldDB" id="S8F633"/>